<keyword evidence="2" id="KW-0680">Restriction system</keyword>
<organism evidence="7 8">
    <name type="scientific">Azoarcus taiwanensis</name>
    <dbReference type="NCBI Taxonomy" id="666964"/>
    <lineage>
        <taxon>Bacteria</taxon>
        <taxon>Pseudomonadati</taxon>
        <taxon>Pseudomonadota</taxon>
        <taxon>Betaproteobacteria</taxon>
        <taxon>Rhodocyclales</taxon>
        <taxon>Zoogloeaceae</taxon>
        <taxon>Azoarcus</taxon>
    </lineage>
</organism>
<dbReference type="CDD" id="cd17273">
    <property type="entry name" value="RMtype1_S_EcoJA69PI-TRD1-CR1_like"/>
    <property type="match status" value="1"/>
</dbReference>
<evidence type="ECO:0000256" key="4">
    <source>
        <dbReference type="SAM" id="Coils"/>
    </source>
</evidence>
<dbReference type="RefSeq" id="WP_168986349.1">
    <property type="nucleotide sequence ID" value="NZ_CAWPHM010000264.1"/>
</dbReference>
<feature type="coiled-coil region" evidence="4">
    <location>
        <begin position="485"/>
        <end position="512"/>
    </location>
</feature>
<dbReference type="Gene3D" id="3.90.220.20">
    <property type="entry name" value="DNA methylase specificity domains"/>
    <property type="match status" value="2"/>
</dbReference>
<evidence type="ECO:0000259" key="6">
    <source>
        <dbReference type="Pfam" id="PF01420"/>
    </source>
</evidence>
<comment type="similarity">
    <text evidence="1">Belongs to the type-I restriction system S methylase family.</text>
</comment>
<dbReference type="InterPro" id="IPR051212">
    <property type="entry name" value="Type-I_RE_S_subunit"/>
</dbReference>
<feature type="region of interest" description="Disordered" evidence="5">
    <location>
        <begin position="542"/>
        <end position="564"/>
    </location>
</feature>
<feature type="domain" description="Type I restriction modification DNA specificity" evidence="6">
    <location>
        <begin position="12"/>
        <end position="175"/>
    </location>
</feature>
<keyword evidence="8" id="KW-1185">Reference proteome</keyword>
<dbReference type="CDD" id="cd17253">
    <property type="entry name" value="RMtype1_S_Eco933I-TRD2-CR2_like"/>
    <property type="match status" value="1"/>
</dbReference>
<keyword evidence="7" id="KW-0378">Hydrolase</keyword>
<keyword evidence="3" id="KW-0238">DNA-binding</keyword>
<evidence type="ECO:0000256" key="1">
    <source>
        <dbReference type="ARBA" id="ARBA00010923"/>
    </source>
</evidence>
<dbReference type="PANTHER" id="PTHR43140:SF1">
    <property type="entry name" value="TYPE I RESTRICTION ENZYME ECOKI SPECIFICITY SUBUNIT"/>
    <property type="match status" value="1"/>
</dbReference>
<feature type="compositionally biased region" description="Basic and acidic residues" evidence="5">
    <location>
        <begin position="542"/>
        <end position="553"/>
    </location>
</feature>
<dbReference type="PANTHER" id="PTHR43140">
    <property type="entry name" value="TYPE-1 RESTRICTION ENZYME ECOKI SPECIFICITY PROTEIN"/>
    <property type="match status" value="1"/>
</dbReference>
<dbReference type="AlphaFoldDB" id="A0A972F5N6"/>
<sequence>MSDTRWELPPSWTWTTLGEVATVVGGGTPSTSDPANFGGNIPWITPADMSTHVGKHISSGSRSISEKGLNDSGARWLPTGSVLFSSRAPIGYTAIAAQPVTTNQGFKSFVPHLGINSDFLYYWLTGAKSIAEELASGTTFLELSGAKAALLPIPLAPTTEQTRIVAKLEELLSDLDAGVADLKAAQAKLTQYRQSLLKAAVEGALTADWRARRVALETTRPAQPADAENRPRPTEFHASFAAGQRRRHETPPTGGCAVQEDSADGFETGAQLLARILTERRARWEARQLARFESQGKSPPKGWQSKYPEPVAPDTRDLPELPEGWVWASLDMLGEIASGVAKGSKLKAGLSVREVPYLRVANVQRGYLDLSEIKTIEATESDIEELALKNGDVLFNEGGDRDKLGRGWVWRDEIPECIHQNHVFRMRPWLNAINSEFISHHGNSFGKRWFQRAGKQTTNLASINLSILRAFPVPVPPPAEQEAIITQLSEQLAALEIQVAEVELSMKQSAAQRQNLLKAAFSGQLVPQDPADEPASVLLERIRAERESHDNTTRRSRRRAATTS</sequence>
<feature type="compositionally biased region" description="Basic residues" evidence="5">
    <location>
        <begin position="554"/>
        <end position="564"/>
    </location>
</feature>
<dbReference type="Pfam" id="PF01420">
    <property type="entry name" value="Methylase_S"/>
    <property type="match status" value="2"/>
</dbReference>
<feature type="region of interest" description="Disordered" evidence="5">
    <location>
        <begin position="290"/>
        <end position="318"/>
    </location>
</feature>
<feature type="region of interest" description="Disordered" evidence="5">
    <location>
        <begin position="241"/>
        <end position="261"/>
    </location>
</feature>
<dbReference type="GO" id="GO:0003677">
    <property type="term" value="F:DNA binding"/>
    <property type="evidence" value="ECO:0007669"/>
    <property type="project" value="UniProtKB-KW"/>
</dbReference>
<dbReference type="InterPro" id="IPR000055">
    <property type="entry name" value="Restrct_endonuc_typeI_TRD"/>
</dbReference>
<evidence type="ECO:0000256" key="2">
    <source>
        <dbReference type="ARBA" id="ARBA00022747"/>
    </source>
</evidence>
<dbReference type="GO" id="GO:0004519">
    <property type="term" value="F:endonuclease activity"/>
    <property type="evidence" value="ECO:0007669"/>
    <property type="project" value="UniProtKB-KW"/>
</dbReference>
<evidence type="ECO:0000313" key="7">
    <source>
        <dbReference type="EMBL" id="NMG01557.1"/>
    </source>
</evidence>
<dbReference type="Proteomes" id="UP000599523">
    <property type="component" value="Unassembled WGS sequence"/>
</dbReference>
<comment type="caution">
    <text evidence="7">The sequence shown here is derived from an EMBL/GenBank/DDBJ whole genome shotgun (WGS) entry which is preliminary data.</text>
</comment>
<evidence type="ECO:0000313" key="8">
    <source>
        <dbReference type="Proteomes" id="UP000599523"/>
    </source>
</evidence>
<dbReference type="GO" id="GO:0009307">
    <property type="term" value="P:DNA restriction-modification system"/>
    <property type="evidence" value="ECO:0007669"/>
    <property type="project" value="UniProtKB-KW"/>
</dbReference>
<dbReference type="EMBL" id="WTVM01000003">
    <property type="protein sequence ID" value="NMG01557.1"/>
    <property type="molecule type" value="Genomic_DNA"/>
</dbReference>
<keyword evidence="4" id="KW-0175">Coiled coil</keyword>
<protein>
    <submittedName>
        <fullName evidence="7">Restriction endonuclease</fullName>
    </submittedName>
</protein>
<gene>
    <name evidence="7" type="ORF">GPA21_01025</name>
</gene>
<dbReference type="InterPro" id="IPR044946">
    <property type="entry name" value="Restrct_endonuc_typeI_TRD_sf"/>
</dbReference>
<evidence type="ECO:0000256" key="5">
    <source>
        <dbReference type="SAM" id="MobiDB-lite"/>
    </source>
</evidence>
<evidence type="ECO:0000256" key="3">
    <source>
        <dbReference type="ARBA" id="ARBA00023125"/>
    </source>
</evidence>
<accession>A0A972F5N6</accession>
<keyword evidence="7" id="KW-0255">Endonuclease</keyword>
<feature type="domain" description="Type I restriction modification DNA specificity" evidence="6">
    <location>
        <begin position="322"/>
        <end position="493"/>
    </location>
</feature>
<keyword evidence="7" id="KW-0540">Nuclease</keyword>
<proteinExistence type="inferred from homology"/>
<name>A0A972F5N6_9RHOO</name>
<dbReference type="SUPFAM" id="SSF116734">
    <property type="entry name" value="DNA methylase specificity domain"/>
    <property type="match status" value="2"/>
</dbReference>
<reference evidence="7" key="1">
    <citation type="submission" date="2019-12" db="EMBL/GenBank/DDBJ databases">
        <title>Comparative genomics gives insights into the taxonomy of the Azoarcus-Aromatoleum group and reveals separate origins of nif in the plant-associated Azoarcus and non-plant-associated Aromatoleum sub-groups.</title>
        <authorList>
            <person name="Lafos M."/>
            <person name="Maluk M."/>
            <person name="Batista M."/>
            <person name="Junghare M."/>
            <person name="Carmona M."/>
            <person name="Faoro H."/>
            <person name="Cruz L.M."/>
            <person name="Battistoni F."/>
            <person name="De Souza E."/>
            <person name="Pedrosa F."/>
            <person name="Chen W.-M."/>
            <person name="Poole P.S."/>
            <person name="Dixon R.A."/>
            <person name="James E.K."/>
        </authorList>
    </citation>
    <scope>NUCLEOTIDE SEQUENCE</scope>
    <source>
        <strain evidence="7">NSC3</strain>
    </source>
</reference>